<reference evidence="2" key="1">
    <citation type="submission" date="2022-06" db="EMBL/GenBank/DDBJ databases">
        <title>Genome sequence of Phormidium yuhuli AB48 isolated from an industrial photobioreactor environment.</title>
        <authorList>
            <person name="Qiu Y."/>
            <person name="Noonan A.J.C."/>
            <person name="Dofher K."/>
            <person name="Koch M."/>
            <person name="Kieft B."/>
            <person name="Lin X."/>
            <person name="Ziels R.M."/>
            <person name="Hallam S.J."/>
        </authorList>
    </citation>
    <scope>NUCLEOTIDE SEQUENCE</scope>
    <source>
        <strain evidence="2">AB48</strain>
    </source>
</reference>
<organism evidence="2 3">
    <name type="scientific">Phormidium yuhuli AB48</name>
    <dbReference type="NCBI Taxonomy" id="2940671"/>
    <lineage>
        <taxon>Bacteria</taxon>
        <taxon>Bacillati</taxon>
        <taxon>Cyanobacteriota</taxon>
        <taxon>Cyanophyceae</taxon>
        <taxon>Oscillatoriophycideae</taxon>
        <taxon>Oscillatoriales</taxon>
        <taxon>Oscillatoriaceae</taxon>
        <taxon>Phormidium</taxon>
        <taxon>Phormidium yuhuli</taxon>
    </lineage>
</organism>
<evidence type="ECO:0000256" key="1">
    <source>
        <dbReference type="SAM" id="MobiDB-lite"/>
    </source>
</evidence>
<dbReference type="RefSeq" id="WP_252664362.1">
    <property type="nucleotide sequence ID" value="NZ_CP098611.1"/>
</dbReference>
<sequence length="119" mass="12857">MKSKKSSYFLEIDDSSGQSNGKASTESPELAKTEAKPVAAKAQPKAKTPEAPKAKKAEAPKAPAPAPSQPAKPQPAPQPKQRKEFATRYLMSDTPTPRRRPGANMKSFLDMAKDPGLRR</sequence>
<keyword evidence="3" id="KW-1185">Reference proteome</keyword>
<accession>A0ABY5ATU4</accession>
<feature type="compositionally biased region" description="Pro residues" evidence="1">
    <location>
        <begin position="62"/>
        <end position="78"/>
    </location>
</feature>
<evidence type="ECO:0000313" key="3">
    <source>
        <dbReference type="Proteomes" id="UP001056708"/>
    </source>
</evidence>
<proteinExistence type="predicted"/>
<feature type="region of interest" description="Disordered" evidence="1">
    <location>
        <begin position="1"/>
        <end position="119"/>
    </location>
</feature>
<protein>
    <submittedName>
        <fullName evidence="2">Uncharacterized protein</fullName>
    </submittedName>
</protein>
<dbReference type="EMBL" id="CP098611">
    <property type="protein sequence ID" value="USR92273.1"/>
    <property type="molecule type" value="Genomic_DNA"/>
</dbReference>
<gene>
    <name evidence="2" type="ORF">NEA10_06000</name>
</gene>
<evidence type="ECO:0000313" key="2">
    <source>
        <dbReference type="EMBL" id="USR92273.1"/>
    </source>
</evidence>
<feature type="compositionally biased region" description="Low complexity" evidence="1">
    <location>
        <begin position="36"/>
        <end position="46"/>
    </location>
</feature>
<dbReference type="Proteomes" id="UP001056708">
    <property type="component" value="Chromosome"/>
</dbReference>
<name>A0ABY5ATU4_9CYAN</name>
<feature type="compositionally biased region" description="Polar residues" evidence="1">
    <location>
        <begin position="15"/>
        <end position="27"/>
    </location>
</feature>
<feature type="compositionally biased region" description="Basic and acidic residues" evidence="1">
    <location>
        <begin position="47"/>
        <end position="59"/>
    </location>
</feature>